<keyword evidence="4" id="KW-0732">Signal</keyword>
<dbReference type="Proteomes" id="UP000092952">
    <property type="component" value="Chromosome"/>
</dbReference>
<name>A0A1B1YSP8_9GAMM</name>
<proteinExistence type="predicted"/>
<evidence type="ECO:0000313" key="8">
    <source>
        <dbReference type="EMBL" id="ANX03821.1"/>
    </source>
</evidence>
<gene>
    <name evidence="8" type="ORF">PG2T_06175</name>
</gene>
<dbReference type="InParanoid" id="A0A1B1YSP8"/>
<keyword evidence="9" id="KW-1185">Reference proteome</keyword>
<dbReference type="OrthoDB" id="9760774at2"/>
<dbReference type="InterPro" id="IPR031811">
    <property type="entry name" value="ALGX/ALGJ_SGNH-like"/>
</dbReference>
<dbReference type="RefSeq" id="WP_068803496.1">
    <property type="nucleotide sequence ID" value="NZ_CP014671.1"/>
</dbReference>
<sequence>MDKILPKTLAAVFLALLALLILWPLLAATGLVGAKGESYENRRLAEFPAQVSSLEDYVKWPRRVDDFLGDHLPNRGTLLGLNAWIRYHVFATSPVESVLVGRNGWLFHRMPADIQEVEGRLVRKPYQIRRLRIILEERRDWLAEKGIDYLVLVAPTKQTIYPEKLPGWLKPSAPGQSRRELLQAELVRSGSSLDLFDFTPALREAKAEWGDALYYKHDSHWSYVGAFEAYAALAERYPKWFSMPGEDWIRKETPRESNLMRLMGLPGEEVTPYPQPAGGFAARFRAPHTPQLKRMAKRGVAQAFQRPDQRGPRLYLLADSFAGWNTAYLAENFSRTVVTNTWGDQWSRHEQFPIGSILAEQPDLVIDQMLENRLDLGVPEHYLVTHPAITMYLQFVQLAYDV</sequence>
<dbReference type="GO" id="GO:0016740">
    <property type="term" value="F:transferase activity"/>
    <property type="evidence" value="ECO:0007669"/>
    <property type="project" value="UniProtKB-KW"/>
</dbReference>
<feature type="domain" description="AlgX/AlgJ SGNH hydrolase-like" evidence="7">
    <location>
        <begin position="98"/>
        <end position="248"/>
    </location>
</feature>
<keyword evidence="5" id="KW-0574">Periplasm</keyword>
<accession>A0A1B1YSP8</accession>
<dbReference type="UniPathway" id="UPA00286"/>
<dbReference type="STRING" id="1810504.PG2T_06175"/>
<evidence type="ECO:0000256" key="1">
    <source>
        <dbReference type="ARBA" id="ARBA00004418"/>
    </source>
</evidence>
<comment type="pathway">
    <text evidence="2">Glycan biosynthesis; alginate biosynthesis.</text>
</comment>
<dbReference type="Pfam" id="PF16822">
    <property type="entry name" value="ALGX"/>
    <property type="match status" value="1"/>
</dbReference>
<dbReference type="AlphaFoldDB" id="A0A1B1YSP8"/>
<reference evidence="9" key="1">
    <citation type="submission" date="2016-03" db="EMBL/GenBank/DDBJ databases">
        <title>Complete genome sequence of Solimmundus cernigliae, representing a novel lineage of polycyclic aromatic hydrocarbon degraders within the Gammaproteobacteria.</title>
        <authorList>
            <person name="Singleton D.R."/>
            <person name="Dickey A.N."/>
            <person name="Scholl E.H."/>
            <person name="Wright F.A."/>
            <person name="Aitken M.D."/>
        </authorList>
    </citation>
    <scope>NUCLEOTIDE SEQUENCE [LARGE SCALE GENOMIC DNA]</scope>
    <source>
        <strain evidence="9">TR3.2</strain>
    </source>
</reference>
<dbReference type="GO" id="GO:0042597">
    <property type="term" value="C:periplasmic space"/>
    <property type="evidence" value="ECO:0007669"/>
    <property type="project" value="UniProtKB-SubCell"/>
</dbReference>
<comment type="subcellular location">
    <subcellularLocation>
        <location evidence="1">Periplasm</location>
    </subcellularLocation>
</comment>
<evidence type="ECO:0000256" key="5">
    <source>
        <dbReference type="ARBA" id="ARBA00022764"/>
    </source>
</evidence>
<keyword evidence="3" id="KW-0808">Transferase</keyword>
<evidence type="ECO:0000256" key="3">
    <source>
        <dbReference type="ARBA" id="ARBA00022679"/>
    </source>
</evidence>
<keyword evidence="6" id="KW-0016">Alginate biosynthesis</keyword>
<dbReference type="KEGG" id="gbi:PG2T_06175"/>
<organism evidence="8 9">
    <name type="scientific">Immundisolibacter cernigliae</name>
    <dbReference type="NCBI Taxonomy" id="1810504"/>
    <lineage>
        <taxon>Bacteria</taxon>
        <taxon>Pseudomonadati</taxon>
        <taxon>Pseudomonadota</taxon>
        <taxon>Gammaproteobacteria</taxon>
        <taxon>Immundisolibacterales</taxon>
        <taxon>Immundisolibacteraceae</taxon>
        <taxon>Immundisolibacter</taxon>
    </lineage>
</organism>
<evidence type="ECO:0000256" key="4">
    <source>
        <dbReference type="ARBA" id="ARBA00022729"/>
    </source>
</evidence>
<evidence type="ECO:0000259" key="7">
    <source>
        <dbReference type="Pfam" id="PF16822"/>
    </source>
</evidence>
<evidence type="ECO:0000313" key="9">
    <source>
        <dbReference type="Proteomes" id="UP000092952"/>
    </source>
</evidence>
<protein>
    <recommendedName>
        <fullName evidence="7">AlgX/AlgJ SGNH hydrolase-like domain-containing protein</fullName>
    </recommendedName>
</protein>
<evidence type="ECO:0000256" key="2">
    <source>
        <dbReference type="ARBA" id="ARBA00005182"/>
    </source>
</evidence>
<evidence type="ECO:0000256" key="6">
    <source>
        <dbReference type="ARBA" id="ARBA00022841"/>
    </source>
</evidence>
<dbReference type="EMBL" id="CP014671">
    <property type="protein sequence ID" value="ANX03821.1"/>
    <property type="molecule type" value="Genomic_DNA"/>
</dbReference>
<dbReference type="GO" id="GO:0042121">
    <property type="term" value="P:alginic acid biosynthetic process"/>
    <property type="evidence" value="ECO:0007669"/>
    <property type="project" value="UniProtKB-UniPathway"/>
</dbReference>